<dbReference type="PROSITE" id="PS50937">
    <property type="entry name" value="HTH_MERR_2"/>
    <property type="match status" value="1"/>
</dbReference>
<keyword evidence="3 6" id="KW-0238">DNA-binding</keyword>
<dbReference type="InterPro" id="IPR009061">
    <property type="entry name" value="DNA-bd_dom_put_sf"/>
</dbReference>
<comment type="caution">
    <text evidence="6">The sequence shown here is derived from an EMBL/GenBank/DDBJ whole genome shotgun (WGS) entry which is preliminary data.</text>
</comment>
<gene>
    <name evidence="6" type="ORF">JOC95_001524</name>
</gene>
<evidence type="ECO:0000256" key="2">
    <source>
        <dbReference type="ARBA" id="ARBA00023015"/>
    </source>
</evidence>
<dbReference type="PANTHER" id="PTHR30204">
    <property type="entry name" value="REDOX-CYCLING DRUG-SENSING TRANSCRIPTIONAL ACTIVATOR SOXR"/>
    <property type="match status" value="1"/>
</dbReference>
<evidence type="ECO:0000313" key="6">
    <source>
        <dbReference type="EMBL" id="MBM7619672.1"/>
    </source>
</evidence>
<keyword evidence="2" id="KW-0805">Transcription regulation</keyword>
<dbReference type="PANTHER" id="PTHR30204:SF69">
    <property type="entry name" value="MERR-FAMILY TRANSCRIPTIONAL REGULATOR"/>
    <property type="match status" value="1"/>
</dbReference>
<keyword evidence="1" id="KW-0678">Repressor</keyword>
<dbReference type="InterPro" id="IPR000551">
    <property type="entry name" value="MerR-type_HTH_dom"/>
</dbReference>
<evidence type="ECO:0000256" key="3">
    <source>
        <dbReference type="ARBA" id="ARBA00023125"/>
    </source>
</evidence>
<evidence type="ECO:0000313" key="7">
    <source>
        <dbReference type="Proteomes" id="UP000737402"/>
    </source>
</evidence>
<proteinExistence type="predicted"/>
<organism evidence="6 7">
    <name type="scientific">Sutcliffiella tianshenii</name>
    <dbReference type="NCBI Taxonomy" id="1463404"/>
    <lineage>
        <taxon>Bacteria</taxon>
        <taxon>Bacillati</taxon>
        <taxon>Bacillota</taxon>
        <taxon>Bacilli</taxon>
        <taxon>Bacillales</taxon>
        <taxon>Bacillaceae</taxon>
        <taxon>Sutcliffiella</taxon>
    </lineage>
</organism>
<sequence length="253" mass="29625">MELTIQEFSKRTGLPPSKLRFYDKKGLLKPSSRSDNGYRVYSIEQIHLAKMIDSLRKADIAIQDIRHYTEASEHEKKMILDSWKNDLDKRLESLHAARKYVGGMKAENTQTLMLSKWENEKLFVWQRFESERSAYPFREHFLEAKRLLVEQGIPCSEQVYLRNEKVDGDKIIGEVGFEVSYSTRLKNIENIRFEKVPPTLFAVMQDCRADDAFLCFSYIQVVIRYGFQPAGIKIERYASIESDTFDYLIPLVN</sequence>
<keyword evidence="4" id="KW-0804">Transcription</keyword>
<dbReference type="EMBL" id="JAFBED010000003">
    <property type="protein sequence ID" value="MBM7619672.1"/>
    <property type="molecule type" value="Genomic_DNA"/>
</dbReference>
<evidence type="ECO:0000259" key="5">
    <source>
        <dbReference type="PROSITE" id="PS50937"/>
    </source>
</evidence>
<feature type="domain" description="HTH merR-type" evidence="5">
    <location>
        <begin position="1"/>
        <end position="71"/>
    </location>
</feature>
<evidence type="ECO:0000256" key="1">
    <source>
        <dbReference type="ARBA" id="ARBA00022491"/>
    </source>
</evidence>
<accession>A0ABS2NYG1</accession>
<dbReference type="SUPFAM" id="SSF46955">
    <property type="entry name" value="Putative DNA-binding domain"/>
    <property type="match status" value="1"/>
</dbReference>
<dbReference type="InterPro" id="IPR047057">
    <property type="entry name" value="MerR_fam"/>
</dbReference>
<dbReference type="Proteomes" id="UP000737402">
    <property type="component" value="Unassembled WGS sequence"/>
</dbReference>
<dbReference type="Gene3D" id="1.10.1660.10">
    <property type="match status" value="1"/>
</dbReference>
<protein>
    <submittedName>
        <fullName evidence="6">DNA-binding transcriptional MerR regulator</fullName>
    </submittedName>
</protein>
<dbReference type="SMART" id="SM00422">
    <property type="entry name" value="HTH_MERR"/>
    <property type="match status" value="1"/>
</dbReference>
<dbReference type="Pfam" id="PF13411">
    <property type="entry name" value="MerR_1"/>
    <property type="match status" value="1"/>
</dbReference>
<keyword evidence="7" id="KW-1185">Reference proteome</keyword>
<dbReference type="RefSeq" id="WP_204414853.1">
    <property type="nucleotide sequence ID" value="NZ_JAFBED010000003.1"/>
</dbReference>
<dbReference type="CDD" id="cd00592">
    <property type="entry name" value="HTH_MerR-like"/>
    <property type="match status" value="1"/>
</dbReference>
<evidence type="ECO:0000256" key="4">
    <source>
        <dbReference type="ARBA" id="ARBA00023163"/>
    </source>
</evidence>
<reference evidence="6 7" key="1">
    <citation type="submission" date="2021-01" db="EMBL/GenBank/DDBJ databases">
        <title>Genomic Encyclopedia of Type Strains, Phase IV (KMG-IV): sequencing the most valuable type-strain genomes for metagenomic binning, comparative biology and taxonomic classification.</title>
        <authorList>
            <person name="Goeker M."/>
        </authorList>
    </citation>
    <scope>NUCLEOTIDE SEQUENCE [LARGE SCALE GENOMIC DNA]</scope>
    <source>
        <strain evidence="6 7">DSM 25879</strain>
    </source>
</reference>
<dbReference type="GO" id="GO:0003677">
    <property type="term" value="F:DNA binding"/>
    <property type="evidence" value="ECO:0007669"/>
    <property type="project" value="UniProtKB-KW"/>
</dbReference>
<name>A0ABS2NYG1_9BACI</name>